<proteinExistence type="predicted"/>
<reference evidence="3" key="1">
    <citation type="submission" date="2016-10" db="EMBL/GenBank/DDBJ databases">
        <authorList>
            <person name="Varghese N."/>
            <person name="Submissions S."/>
        </authorList>
    </citation>
    <scope>NUCLEOTIDE SEQUENCE [LARGE SCALE GENOMIC DNA]</scope>
    <source>
        <strain evidence="3">CGMCC 1.6199</strain>
    </source>
</reference>
<feature type="region of interest" description="Disordered" evidence="1">
    <location>
        <begin position="1"/>
        <end position="46"/>
    </location>
</feature>
<dbReference type="STRING" id="482461.SAMN05216244_1559"/>
<organism evidence="2 3">
    <name type="scientific">Sediminibacillus halophilus</name>
    <dbReference type="NCBI Taxonomy" id="482461"/>
    <lineage>
        <taxon>Bacteria</taxon>
        <taxon>Bacillati</taxon>
        <taxon>Bacillota</taxon>
        <taxon>Bacilli</taxon>
        <taxon>Bacillales</taxon>
        <taxon>Bacillaceae</taxon>
        <taxon>Sediminibacillus</taxon>
    </lineage>
</organism>
<protein>
    <submittedName>
        <fullName evidence="2">Uncharacterized protein</fullName>
    </submittedName>
</protein>
<dbReference type="RefSeq" id="WP_175486761.1">
    <property type="nucleotide sequence ID" value="NZ_FNHF01000001.1"/>
</dbReference>
<feature type="compositionally biased region" description="Basic and acidic residues" evidence="1">
    <location>
        <begin position="1"/>
        <end position="37"/>
    </location>
</feature>
<accession>A0A1G9PUX3</accession>
<keyword evidence="3" id="KW-1185">Reference proteome</keyword>
<name>A0A1G9PUX3_9BACI</name>
<dbReference type="Proteomes" id="UP000182347">
    <property type="component" value="Unassembled WGS sequence"/>
</dbReference>
<dbReference type="AlphaFoldDB" id="A0A1G9PUX3"/>
<dbReference type="EMBL" id="FNHF01000001">
    <property type="protein sequence ID" value="SDM01905.1"/>
    <property type="molecule type" value="Genomic_DNA"/>
</dbReference>
<evidence type="ECO:0000313" key="3">
    <source>
        <dbReference type="Proteomes" id="UP000182347"/>
    </source>
</evidence>
<sequence length="46" mass="5452">MDKEQKTYKQSYESDGKMGKDQHRDKGRTPTHKDEKLFFNTTEASE</sequence>
<evidence type="ECO:0000313" key="2">
    <source>
        <dbReference type="EMBL" id="SDM01905.1"/>
    </source>
</evidence>
<gene>
    <name evidence="2" type="ORF">SAMN05216244_1559</name>
</gene>
<evidence type="ECO:0000256" key="1">
    <source>
        <dbReference type="SAM" id="MobiDB-lite"/>
    </source>
</evidence>